<dbReference type="AlphaFoldDB" id="A4EAW4"/>
<evidence type="ECO:0000313" key="4">
    <source>
        <dbReference type="Proteomes" id="UP000002979"/>
    </source>
</evidence>
<reference evidence="2 4" key="1">
    <citation type="submission" date="2007-01" db="EMBL/GenBank/DDBJ databases">
        <title>Draft genome sequence of Collinsella aerofaciens (ATCC 25986).</title>
        <authorList>
            <person name="Sudarsanam P."/>
            <person name="Ley R."/>
            <person name="Guruge J."/>
            <person name="Turnbaugh P.J."/>
            <person name="Mahowald M."/>
            <person name="Liep D."/>
            <person name="Gordon J."/>
        </authorList>
    </citation>
    <scope>NUCLEOTIDE SEQUENCE [LARGE SCALE GENOMIC DNA]</scope>
    <source>
        <strain evidence="2">ATCC 25986</strain>
        <strain evidence="4">ATCC 25986 / DSM 3979 / JCM 10188 / KCTC 3647 / NCTC 11838 / VPI 1003</strain>
    </source>
</reference>
<evidence type="ECO:0000313" key="2">
    <source>
        <dbReference type="EMBL" id="EBA39281.1"/>
    </source>
</evidence>
<evidence type="ECO:0000313" key="5">
    <source>
        <dbReference type="Proteomes" id="UP000464211"/>
    </source>
</evidence>
<evidence type="ECO:0000256" key="1">
    <source>
        <dbReference type="SAM" id="MobiDB-lite"/>
    </source>
</evidence>
<name>A4EAW4_COLAA</name>
<dbReference type="Proteomes" id="UP000464211">
    <property type="component" value="Chromosome"/>
</dbReference>
<organism evidence="2 4">
    <name type="scientific">Collinsella aerofaciens (strain ATCC 25986 / DSM 3979 / JCM 10188 / KCTC 3647 / NCTC 11838 / VPI 1003)</name>
    <dbReference type="NCBI Taxonomy" id="411903"/>
    <lineage>
        <taxon>Bacteria</taxon>
        <taxon>Bacillati</taxon>
        <taxon>Actinomycetota</taxon>
        <taxon>Coriobacteriia</taxon>
        <taxon>Coriobacteriales</taxon>
        <taxon>Coriobacteriaceae</taxon>
        <taxon>Collinsella</taxon>
    </lineage>
</organism>
<sequence length="233" mass="25841">MTILDSLVDGALCLGNRRESNELLGMMVRYLVTGEAPEPRTDAQRMAITMIMPVLENSRARAEAGRKGGLSKGKPESKRASKTESKPESKRASKTESKPESKRASEEEEEGEEELGVWINPSDCENEGGGGAEFVPPTLEEVKTYFAVNCLRGSASKFFDYYESNGWTRQGFPIAKWEPVARIWSDRERGYDAERKARGGQTSQEVERAAVWKPAETEDDVIAALERELGESA</sequence>
<dbReference type="Proteomes" id="UP000002979">
    <property type="component" value="Unassembled WGS sequence"/>
</dbReference>
<feature type="compositionally biased region" description="Basic and acidic residues" evidence="1">
    <location>
        <begin position="73"/>
        <end position="105"/>
    </location>
</feature>
<dbReference type="EMBL" id="AAVN02000006">
    <property type="protein sequence ID" value="EBA39281.1"/>
    <property type="molecule type" value="Genomic_DNA"/>
</dbReference>
<evidence type="ECO:0000313" key="3">
    <source>
        <dbReference type="EMBL" id="QIA33495.1"/>
    </source>
</evidence>
<dbReference type="RefSeq" id="WP_006235501.1">
    <property type="nucleotide sequence ID" value="NZ_AAVN02000006.1"/>
</dbReference>
<dbReference type="GeneID" id="92849572"/>
<proteinExistence type="predicted"/>
<accession>A4EAW4</accession>
<feature type="region of interest" description="Disordered" evidence="1">
    <location>
        <begin position="59"/>
        <end position="133"/>
    </location>
</feature>
<reference evidence="2 4" key="2">
    <citation type="submission" date="2007-04" db="EMBL/GenBank/DDBJ databases">
        <authorList>
            <person name="Fulton L."/>
            <person name="Clifton S."/>
            <person name="Fulton B."/>
            <person name="Xu J."/>
            <person name="Minx P."/>
            <person name="Mardis E.R."/>
            <person name="Wilson R.K."/>
        </authorList>
    </citation>
    <scope>NUCLEOTIDE SEQUENCE [LARGE SCALE GENOMIC DNA]</scope>
    <source>
        <strain evidence="2">ATCC 25986</strain>
        <strain evidence="4">ATCC 25986 / DSM 3979 / JCM 10188 / KCTC 3647 / NCTC 11838 / VPI 1003</strain>
    </source>
</reference>
<gene>
    <name evidence="2" type="ORF">COLAER_01576</name>
    <name evidence="3" type="ORF">GXM19_03985</name>
</gene>
<protein>
    <submittedName>
        <fullName evidence="2">Uncharacterized protein</fullName>
    </submittedName>
</protein>
<dbReference type="EMBL" id="CP048433">
    <property type="protein sequence ID" value="QIA33495.1"/>
    <property type="molecule type" value="Genomic_DNA"/>
</dbReference>
<reference evidence="3 5" key="3">
    <citation type="submission" date="2020-01" db="EMBL/GenBank/DDBJ databases">
        <title>Complete genome sequence of Collinsella aerofaciens JCM 10188(T).</title>
        <authorList>
            <person name="Tourlousse D.M."/>
            <person name="Sakamoto M."/>
            <person name="Miura T."/>
            <person name="Narita K."/>
            <person name="Ohashi A."/>
            <person name="Uchino Y."/>
            <person name="Yamazoe A."/>
            <person name="Kameyama K."/>
            <person name="Terauchi J."/>
            <person name="Ohkuma M."/>
            <person name="Kawasaki H."/>
            <person name="Sekiguchi Y."/>
        </authorList>
    </citation>
    <scope>NUCLEOTIDE SEQUENCE [LARGE SCALE GENOMIC DNA]</scope>
    <source>
        <strain evidence="3 5">JCM 10188</strain>
    </source>
</reference>
<feature type="compositionally biased region" description="Acidic residues" evidence="1">
    <location>
        <begin position="106"/>
        <end position="115"/>
    </location>
</feature>